<proteinExistence type="predicted"/>
<keyword evidence="1" id="KW-0430">Lectin</keyword>
<accession>A0A8B7MWC3</accession>
<dbReference type="InterPro" id="IPR036404">
    <property type="entry name" value="Jacalin-like_lectin_dom_sf"/>
</dbReference>
<reference evidence="4" key="1">
    <citation type="journal article" date="2019" name="Nat. Commun.">
        <title>Genome-wide association mapping of date palm fruit traits.</title>
        <authorList>
            <person name="Hazzouri K.M."/>
            <person name="Gros-Balthazard M."/>
            <person name="Flowers J.M."/>
            <person name="Copetti D."/>
            <person name="Lemansour A."/>
            <person name="Lebrun M."/>
            <person name="Masmoudi K."/>
            <person name="Ferrand S."/>
            <person name="Dhar M.I."/>
            <person name="Fresquez Z.A."/>
            <person name="Rosas U."/>
            <person name="Zhang J."/>
            <person name="Talag J."/>
            <person name="Lee S."/>
            <person name="Kudrna D."/>
            <person name="Powell R.F."/>
            <person name="Leitch I.J."/>
            <person name="Krueger R.R."/>
            <person name="Wing R.A."/>
            <person name="Amiri K.M.A."/>
            <person name="Purugganan M.D."/>
        </authorList>
    </citation>
    <scope>NUCLEOTIDE SEQUENCE [LARGE SCALE GENOMIC DNA]</scope>
    <source>
        <strain evidence="4">cv. Khalas</strain>
    </source>
</reference>
<dbReference type="KEGG" id="pda:108511672"/>
<dbReference type="SMART" id="SM00915">
    <property type="entry name" value="Jacalin"/>
    <property type="match status" value="1"/>
</dbReference>
<feature type="region of interest" description="Disordered" evidence="2">
    <location>
        <begin position="86"/>
        <end position="105"/>
    </location>
</feature>
<reference evidence="5" key="2">
    <citation type="submission" date="2025-08" db="UniProtKB">
        <authorList>
            <consortium name="RefSeq"/>
        </authorList>
    </citation>
    <scope>IDENTIFICATION</scope>
    <source>
        <tissue evidence="5">Young leaves</tissue>
    </source>
</reference>
<dbReference type="GO" id="GO:0030246">
    <property type="term" value="F:carbohydrate binding"/>
    <property type="evidence" value="ECO:0007669"/>
    <property type="project" value="UniProtKB-KW"/>
</dbReference>
<evidence type="ECO:0000256" key="1">
    <source>
        <dbReference type="ARBA" id="ARBA00022734"/>
    </source>
</evidence>
<name>A0A8B7MWC3_PHODC</name>
<gene>
    <name evidence="5" type="primary">LOC108511672</name>
</gene>
<sequence length="105" mass="11671">MGTAANLRDIRILAKATIDAIQITYENNGKIAWTPRYGGNGGDSNDVTFEEGEFLTYICGYYGPFRDMPNMIRSHTFVTSTNRTYGPYGEQQGTTFSNLHSTGSR</sequence>
<dbReference type="SUPFAM" id="SSF51101">
    <property type="entry name" value="Mannose-binding lectins"/>
    <property type="match status" value="1"/>
</dbReference>
<protein>
    <submittedName>
        <fullName evidence="5">Jacalin-related lectin 3-like</fullName>
    </submittedName>
</protein>
<dbReference type="Pfam" id="PF01419">
    <property type="entry name" value="Jacalin"/>
    <property type="match status" value="1"/>
</dbReference>
<evidence type="ECO:0000313" key="5">
    <source>
        <dbReference type="RefSeq" id="XP_017700850.1"/>
    </source>
</evidence>
<dbReference type="OrthoDB" id="581739at2759"/>
<dbReference type="PROSITE" id="PS51752">
    <property type="entry name" value="JACALIN_LECTIN"/>
    <property type="match status" value="1"/>
</dbReference>
<dbReference type="Proteomes" id="UP000228380">
    <property type="component" value="Chromosome 16"/>
</dbReference>
<keyword evidence="4" id="KW-1185">Reference proteome</keyword>
<evidence type="ECO:0000256" key="2">
    <source>
        <dbReference type="SAM" id="MobiDB-lite"/>
    </source>
</evidence>
<organism evidence="4 5">
    <name type="scientific">Phoenix dactylifera</name>
    <name type="common">Date palm</name>
    <dbReference type="NCBI Taxonomy" id="42345"/>
    <lineage>
        <taxon>Eukaryota</taxon>
        <taxon>Viridiplantae</taxon>
        <taxon>Streptophyta</taxon>
        <taxon>Embryophyta</taxon>
        <taxon>Tracheophyta</taxon>
        <taxon>Spermatophyta</taxon>
        <taxon>Magnoliopsida</taxon>
        <taxon>Liliopsida</taxon>
        <taxon>Arecaceae</taxon>
        <taxon>Coryphoideae</taxon>
        <taxon>Phoeniceae</taxon>
        <taxon>Phoenix</taxon>
    </lineage>
</organism>
<dbReference type="Gene3D" id="2.100.10.30">
    <property type="entry name" value="Jacalin-like lectin domain"/>
    <property type="match status" value="1"/>
</dbReference>
<dbReference type="RefSeq" id="XP_017700850.1">
    <property type="nucleotide sequence ID" value="XM_017845361.1"/>
</dbReference>
<dbReference type="PANTHER" id="PTHR46506">
    <property type="entry name" value="OS05G0143600 PROTEIN"/>
    <property type="match status" value="1"/>
</dbReference>
<dbReference type="AlphaFoldDB" id="A0A8B7MWC3"/>
<dbReference type="InterPro" id="IPR001229">
    <property type="entry name" value="Jacalin-like_lectin_dom"/>
</dbReference>
<feature type="compositionally biased region" description="Polar residues" evidence="2">
    <location>
        <begin position="91"/>
        <end position="105"/>
    </location>
</feature>
<evidence type="ECO:0000313" key="4">
    <source>
        <dbReference type="Proteomes" id="UP000228380"/>
    </source>
</evidence>
<evidence type="ECO:0000259" key="3">
    <source>
        <dbReference type="PROSITE" id="PS51752"/>
    </source>
</evidence>
<feature type="domain" description="Jacalin-type lectin" evidence="3">
    <location>
        <begin position="1"/>
        <end position="105"/>
    </location>
</feature>
<dbReference type="GeneID" id="108511672"/>